<comment type="miscellaneous">
    <text evidence="5">In the reaction, the free carboxyl group of octanoic acid is attached via an amide linkage to the epsilon-amino group of a specific lysine residue of lipoyl domains of lipoate-dependent enzymes.</text>
</comment>
<evidence type="ECO:0000256" key="1">
    <source>
        <dbReference type="ARBA" id="ARBA00004821"/>
    </source>
</evidence>
<evidence type="ECO:0000259" key="7">
    <source>
        <dbReference type="PROSITE" id="PS51733"/>
    </source>
</evidence>
<comment type="subcellular location">
    <subcellularLocation>
        <location evidence="5">Cytoplasm</location>
    </subcellularLocation>
</comment>
<dbReference type="PROSITE" id="PS51733">
    <property type="entry name" value="BPL_LPL_CATALYTIC"/>
    <property type="match status" value="1"/>
</dbReference>
<name>A0A7S8FH88_9BACT</name>
<dbReference type="InterPro" id="IPR000544">
    <property type="entry name" value="Octanoyltransferase"/>
</dbReference>
<dbReference type="PANTHER" id="PTHR10993">
    <property type="entry name" value="OCTANOYLTRANSFERASE"/>
    <property type="match status" value="1"/>
</dbReference>
<dbReference type="PANTHER" id="PTHR10993:SF7">
    <property type="entry name" value="LIPOYLTRANSFERASE 2, MITOCHONDRIAL-RELATED"/>
    <property type="match status" value="1"/>
</dbReference>
<dbReference type="UniPathway" id="UPA00538">
    <property type="reaction ID" value="UER00592"/>
</dbReference>
<sequence length="265" mass="29609">MKEPVPVSHLIGPDITTSSCNSLRYRDTLVHTFPNPIPYLTAWELQLRLHKERLLNCQPDTLLILEHLPVYTLGRRTRPSDWGGSQAVLCENGAEFHHVNRGGSVTFHGPGQVVLYPILKLNRYATGARQLVWLLEEVVIRVLAFWNIAGVRIVDKPGVWVMLPEMKKICFVGIRIQQGVTLHGVSLNVDLDLAPFRRIHPCGFPDCSVTSMAAVSQRAVPVETIKQQLAETFTMVFPSSAPQPVSPRGQERAHTDPEGAPCRNF</sequence>
<keyword evidence="5" id="KW-0963">Cytoplasm</keyword>
<dbReference type="InterPro" id="IPR045864">
    <property type="entry name" value="aa-tRNA-synth_II/BPL/LPL"/>
</dbReference>
<feature type="domain" description="BPL/LPL catalytic" evidence="7">
    <location>
        <begin position="56"/>
        <end position="241"/>
    </location>
</feature>
<dbReference type="EMBL" id="CP047423">
    <property type="protein sequence ID" value="QPD05786.1"/>
    <property type="molecule type" value="Genomic_DNA"/>
</dbReference>
<comment type="caution">
    <text evidence="5">Lacks conserved residue(s) required for the propagation of feature annotation.</text>
</comment>
<comment type="pathway">
    <text evidence="1 5">Protein modification; protein lipoylation via endogenous pathway; protein N(6)-(lipoyl)lysine from octanoyl-[acyl-carrier-protein]: step 1/2.</text>
</comment>
<dbReference type="Pfam" id="PF21948">
    <property type="entry name" value="LplA-B_cat"/>
    <property type="match status" value="1"/>
</dbReference>
<dbReference type="CDD" id="cd16444">
    <property type="entry name" value="LipB"/>
    <property type="match status" value="1"/>
</dbReference>
<dbReference type="KEGG" id="nkf:Nkreftii_003560"/>
<dbReference type="Proteomes" id="UP000593737">
    <property type="component" value="Chromosome"/>
</dbReference>
<evidence type="ECO:0000313" key="9">
    <source>
        <dbReference type="Proteomes" id="UP000593737"/>
    </source>
</evidence>
<evidence type="ECO:0000313" key="8">
    <source>
        <dbReference type="EMBL" id="QPD05786.1"/>
    </source>
</evidence>
<evidence type="ECO:0000256" key="4">
    <source>
        <dbReference type="ARBA" id="ARBA00024732"/>
    </source>
</evidence>
<dbReference type="PROSITE" id="PS01313">
    <property type="entry name" value="LIPB"/>
    <property type="match status" value="1"/>
</dbReference>
<proteinExistence type="inferred from homology"/>
<dbReference type="GO" id="GO:0033819">
    <property type="term" value="F:lipoyl(octanoyl) transferase activity"/>
    <property type="evidence" value="ECO:0007669"/>
    <property type="project" value="UniProtKB-EC"/>
</dbReference>
<evidence type="ECO:0000256" key="6">
    <source>
        <dbReference type="SAM" id="MobiDB-lite"/>
    </source>
</evidence>
<feature type="active site" description="Acyl-thioester intermediate" evidence="5">
    <location>
        <position position="202"/>
    </location>
</feature>
<comment type="function">
    <text evidence="4 5">Catalyzes the transfer of endogenously produced octanoic acid from octanoyl-acyl-carrier-protein onto the lipoyl domains of lipoate-dependent enzymes. Lipoyl-ACP can also act as a substrate although octanoyl-ACP is likely to be the physiological substrate.</text>
</comment>
<keyword evidence="2 5" id="KW-0808">Transferase</keyword>
<dbReference type="GO" id="GO:0005737">
    <property type="term" value="C:cytoplasm"/>
    <property type="evidence" value="ECO:0007669"/>
    <property type="project" value="UniProtKB-SubCell"/>
</dbReference>
<dbReference type="NCBIfam" id="NF010925">
    <property type="entry name" value="PRK14345.1"/>
    <property type="match status" value="1"/>
</dbReference>
<dbReference type="HAMAP" id="MF_00013">
    <property type="entry name" value="LipB"/>
    <property type="match status" value="1"/>
</dbReference>
<dbReference type="InterPro" id="IPR004143">
    <property type="entry name" value="BPL_LPL_catalytic"/>
</dbReference>
<evidence type="ECO:0000256" key="3">
    <source>
        <dbReference type="ARBA" id="ARBA00023315"/>
    </source>
</evidence>
<organism evidence="8 9">
    <name type="scientific">Candidatus Nitrospira kreftii</name>
    <dbReference type="NCBI Taxonomy" id="2652173"/>
    <lineage>
        <taxon>Bacteria</taxon>
        <taxon>Pseudomonadati</taxon>
        <taxon>Nitrospirota</taxon>
        <taxon>Nitrospiria</taxon>
        <taxon>Nitrospirales</taxon>
        <taxon>Nitrospiraceae</taxon>
        <taxon>Nitrospira</taxon>
    </lineage>
</organism>
<reference evidence="8 9" key="1">
    <citation type="journal article" date="2020" name="ISME J.">
        <title>Enrichment and physiological characterization of a novel comammox Nitrospira indicates ammonium inhibition of complete nitrification.</title>
        <authorList>
            <person name="Sakoula D."/>
            <person name="Koch H."/>
            <person name="Frank J."/>
            <person name="Jetten M.S.M."/>
            <person name="van Kessel M.A.H.J."/>
            <person name="Lucker S."/>
        </authorList>
    </citation>
    <scope>NUCLEOTIDE SEQUENCE [LARGE SCALE GENOMIC DNA]</scope>
    <source>
        <strain evidence="8">Comreactor17</strain>
    </source>
</reference>
<feature type="binding site" evidence="5">
    <location>
        <begin position="184"/>
        <end position="186"/>
    </location>
    <ligand>
        <name>substrate</name>
    </ligand>
</feature>
<dbReference type="SUPFAM" id="SSF55681">
    <property type="entry name" value="Class II aaRS and biotin synthetases"/>
    <property type="match status" value="1"/>
</dbReference>
<feature type="site" description="Lowers pKa of active site Cys" evidence="5">
    <location>
        <position position="168"/>
    </location>
</feature>
<dbReference type="EC" id="2.3.1.181" evidence="5"/>
<comment type="catalytic activity">
    <reaction evidence="5">
        <text>octanoyl-[ACP] + L-lysyl-[protein] = N(6)-octanoyl-L-lysyl-[protein] + holo-[ACP] + H(+)</text>
        <dbReference type="Rhea" id="RHEA:17665"/>
        <dbReference type="Rhea" id="RHEA-COMP:9636"/>
        <dbReference type="Rhea" id="RHEA-COMP:9685"/>
        <dbReference type="Rhea" id="RHEA-COMP:9752"/>
        <dbReference type="Rhea" id="RHEA-COMP:9928"/>
        <dbReference type="ChEBI" id="CHEBI:15378"/>
        <dbReference type="ChEBI" id="CHEBI:29969"/>
        <dbReference type="ChEBI" id="CHEBI:64479"/>
        <dbReference type="ChEBI" id="CHEBI:78463"/>
        <dbReference type="ChEBI" id="CHEBI:78809"/>
        <dbReference type="EC" id="2.3.1.181"/>
    </reaction>
</comment>
<comment type="similarity">
    <text evidence="5">Belongs to the LipB family.</text>
</comment>
<feature type="region of interest" description="Disordered" evidence="6">
    <location>
        <begin position="238"/>
        <end position="265"/>
    </location>
</feature>
<protein>
    <recommendedName>
        <fullName evidence="5">Octanoyltransferase</fullName>
        <ecNumber evidence="5">2.3.1.181</ecNumber>
    </recommendedName>
    <alternativeName>
        <fullName evidence="5">Lipoate-protein ligase B</fullName>
    </alternativeName>
    <alternativeName>
        <fullName evidence="5">Lipoyl/octanoyl transferase</fullName>
    </alternativeName>
    <alternativeName>
        <fullName evidence="5">Octanoyl-[acyl-carrier-protein]-protein N-octanoyltransferase</fullName>
    </alternativeName>
</protein>
<accession>A0A7S8FH88</accession>
<gene>
    <name evidence="5" type="primary">lipB</name>
    <name evidence="8" type="ORF">Nkreftii_003560</name>
</gene>
<dbReference type="GO" id="GO:0009249">
    <property type="term" value="P:protein lipoylation"/>
    <property type="evidence" value="ECO:0007669"/>
    <property type="project" value="InterPro"/>
</dbReference>
<dbReference type="NCBIfam" id="TIGR00214">
    <property type="entry name" value="lipB"/>
    <property type="match status" value="1"/>
</dbReference>
<dbReference type="InterPro" id="IPR020605">
    <property type="entry name" value="Octanoyltransferase_CS"/>
</dbReference>
<dbReference type="Gene3D" id="3.30.930.10">
    <property type="entry name" value="Bira Bifunctional Protein, Domain 2"/>
    <property type="match status" value="1"/>
</dbReference>
<keyword evidence="3 5" id="KW-0012">Acyltransferase</keyword>
<evidence type="ECO:0000256" key="2">
    <source>
        <dbReference type="ARBA" id="ARBA00022679"/>
    </source>
</evidence>
<evidence type="ECO:0000256" key="5">
    <source>
        <dbReference type="HAMAP-Rule" id="MF_00013"/>
    </source>
</evidence>
<feature type="binding site" evidence="5">
    <location>
        <begin position="101"/>
        <end position="108"/>
    </location>
    <ligand>
        <name>substrate</name>
    </ligand>
</feature>
<dbReference type="AlphaFoldDB" id="A0A7S8FH88"/>